<gene>
    <name evidence="1" type="ORF">BaRGS_00002101</name>
</gene>
<name>A0ABD0M5I0_9CAEN</name>
<protein>
    <submittedName>
        <fullName evidence="1">Uncharacterized protein</fullName>
    </submittedName>
</protein>
<organism evidence="1 2">
    <name type="scientific">Batillaria attramentaria</name>
    <dbReference type="NCBI Taxonomy" id="370345"/>
    <lineage>
        <taxon>Eukaryota</taxon>
        <taxon>Metazoa</taxon>
        <taxon>Spiralia</taxon>
        <taxon>Lophotrochozoa</taxon>
        <taxon>Mollusca</taxon>
        <taxon>Gastropoda</taxon>
        <taxon>Caenogastropoda</taxon>
        <taxon>Sorbeoconcha</taxon>
        <taxon>Cerithioidea</taxon>
        <taxon>Batillariidae</taxon>
        <taxon>Batillaria</taxon>
    </lineage>
</organism>
<reference evidence="1 2" key="1">
    <citation type="journal article" date="2023" name="Sci. Data">
        <title>Genome assembly of the Korean intertidal mud-creeper Batillaria attramentaria.</title>
        <authorList>
            <person name="Patra A.K."/>
            <person name="Ho P.T."/>
            <person name="Jun S."/>
            <person name="Lee S.J."/>
            <person name="Kim Y."/>
            <person name="Won Y.J."/>
        </authorList>
    </citation>
    <scope>NUCLEOTIDE SEQUENCE [LARGE SCALE GENOMIC DNA]</scope>
    <source>
        <strain evidence="1">Wonlab-2016</strain>
    </source>
</reference>
<accession>A0ABD0M5I0</accession>
<dbReference type="EMBL" id="JACVVK020000006">
    <property type="protein sequence ID" value="KAK7506626.1"/>
    <property type="molecule type" value="Genomic_DNA"/>
</dbReference>
<dbReference type="Proteomes" id="UP001519460">
    <property type="component" value="Unassembled WGS sequence"/>
</dbReference>
<evidence type="ECO:0000313" key="1">
    <source>
        <dbReference type="EMBL" id="KAK7506626.1"/>
    </source>
</evidence>
<proteinExistence type="predicted"/>
<sequence length="96" mass="10705">MAASPKQNVEWWQFSGQPKTLLPNRTLGGTQSMASFQWLLCYHFSGPSKTPLSTPERSAPSVSPFQWLLNDTISVAPQWRHFSSPSMTPLPTSKAQ</sequence>
<comment type="caution">
    <text evidence="1">The sequence shown here is derived from an EMBL/GenBank/DDBJ whole genome shotgun (WGS) entry which is preliminary data.</text>
</comment>
<evidence type="ECO:0000313" key="2">
    <source>
        <dbReference type="Proteomes" id="UP001519460"/>
    </source>
</evidence>
<dbReference type="AlphaFoldDB" id="A0ABD0M5I0"/>
<keyword evidence="2" id="KW-1185">Reference proteome</keyword>